<feature type="compositionally biased region" description="Acidic residues" evidence="1">
    <location>
        <begin position="446"/>
        <end position="466"/>
    </location>
</feature>
<feature type="compositionally biased region" description="Low complexity" evidence="1">
    <location>
        <begin position="189"/>
        <end position="201"/>
    </location>
</feature>
<feature type="compositionally biased region" description="Basic and acidic residues" evidence="1">
    <location>
        <begin position="30"/>
        <end position="44"/>
    </location>
</feature>
<dbReference type="Pfam" id="PF15692">
    <property type="entry name" value="NKAP"/>
    <property type="match status" value="1"/>
</dbReference>
<evidence type="ECO:0000313" key="2">
    <source>
        <dbReference type="EMBL" id="CAH0112777.1"/>
    </source>
</evidence>
<dbReference type="Proteomes" id="UP000789390">
    <property type="component" value="Unassembled WGS sequence"/>
</dbReference>
<keyword evidence="3" id="KW-1185">Reference proteome</keyword>
<evidence type="ECO:0000313" key="3">
    <source>
        <dbReference type="Proteomes" id="UP000789390"/>
    </source>
</evidence>
<feature type="compositionally biased region" description="Basic residues" evidence="1">
    <location>
        <begin position="258"/>
        <end position="274"/>
    </location>
</feature>
<feature type="compositionally biased region" description="Basic and acidic residues" evidence="1">
    <location>
        <begin position="566"/>
        <end position="576"/>
    </location>
</feature>
<comment type="caution">
    <text evidence="2">The sequence shown here is derived from an EMBL/GenBank/DDBJ whole genome shotgun (WGS) entry which is preliminary data.</text>
</comment>
<feature type="compositionally biased region" description="Basic and acidic residues" evidence="1">
    <location>
        <begin position="202"/>
        <end position="211"/>
    </location>
</feature>
<organism evidence="2 3">
    <name type="scientific">Daphnia galeata</name>
    <dbReference type="NCBI Taxonomy" id="27404"/>
    <lineage>
        <taxon>Eukaryota</taxon>
        <taxon>Metazoa</taxon>
        <taxon>Ecdysozoa</taxon>
        <taxon>Arthropoda</taxon>
        <taxon>Crustacea</taxon>
        <taxon>Branchiopoda</taxon>
        <taxon>Diplostraca</taxon>
        <taxon>Cladocera</taxon>
        <taxon>Anomopoda</taxon>
        <taxon>Daphniidae</taxon>
        <taxon>Daphnia</taxon>
    </lineage>
</organism>
<feature type="region of interest" description="Disordered" evidence="1">
    <location>
        <begin position="132"/>
        <end position="474"/>
    </location>
</feature>
<proteinExistence type="predicted"/>
<feature type="compositionally biased region" description="Low complexity" evidence="1">
    <location>
        <begin position="49"/>
        <end position="59"/>
    </location>
</feature>
<feature type="region of interest" description="Disordered" evidence="1">
    <location>
        <begin position="20"/>
        <end position="111"/>
    </location>
</feature>
<feature type="compositionally biased region" description="Low complexity" evidence="1">
    <location>
        <begin position="338"/>
        <end position="368"/>
    </location>
</feature>
<feature type="compositionally biased region" description="Low complexity" evidence="1">
    <location>
        <begin position="683"/>
        <end position="697"/>
    </location>
</feature>
<dbReference type="AlphaFoldDB" id="A0A8J2S123"/>
<feature type="compositionally biased region" description="Basic residues" evidence="1">
    <location>
        <begin position="138"/>
        <end position="159"/>
    </location>
</feature>
<gene>
    <name evidence="2" type="ORF">DGAL_LOCUS16558</name>
</gene>
<name>A0A8J2S123_9CRUS</name>
<feature type="compositionally biased region" description="Basic residues" evidence="1">
    <location>
        <begin position="555"/>
        <end position="565"/>
    </location>
</feature>
<protein>
    <submittedName>
        <fullName evidence="2">Uncharacterized protein</fullName>
    </submittedName>
</protein>
<reference evidence="2" key="1">
    <citation type="submission" date="2021-11" db="EMBL/GenBank/DDBJ databases">
        <authorList>
            <person name="Schell T."/>
        </authorList>
    </citation>
    <scope>NUCLEOTIDE SEQUENCE</scope>
    <source>
        <strain evidence="2">M5</strain>
    </source>
</reference>
<feature type="region of interest" description="Disordered" evidence="1">
    <location>
        <begin position="537"/>
        <end position="576"/>
    </location>
</feature>
<feature type="compositionally biased region" description="Basic and acidic residues" evidence="1">
    <location>
        <begin position="75"/>
        <end position="102"/>
    </location>
</feature>
<feature type="region of interest" description="Disordered" evidence="1">
    <location>
        <begin position="675"/>
        <end position="697"/>
    </location>
</feature>
<evidence type="ECO:0000256" key="1">
    <source>
        <dbReference type="SAM" id="MobiDB-lite"/>
    </source>
</evidence>
<dbReference type="EMBL" id="CAKKLH010000331">
    <property type="protein sequence ID" value="CAH0112777.1"/>
    <property type="molecule type" value="Genomic_DNA"/>
</dbReference>
<dbReference type="OrthoDB" id="8197488at2759"/>
<feature type="compositionally biased region" description="Basic and acidic residues" evidence="1">
    <location>
        <begin position="237"/>
        <end position="257"/>
    </location>
</feature>
<sequence length="697" mass="79360">MQTKKLILSNYLAFPVINISTDNMGSPRRAQRDQDSRVDIKDRLQALAKSSGVKKSSSSTNDRTASKSQNSSQSGRDRGRNNKLSSRKDSMERVMERARTEGGNRWTKKLLDEEAKDPDRWGHSGFKEMYKNELGINRNRRSRSREKTSARRSRSRDRAHKIESGRTTSNRERSGGGGGQRKNVRPQIRRSFSSSERSPNSDVKRRADLNKRPSNGAAHERKSVSDKVVKANTSRTSRLDLNKKPAEHRRELATRKERIVKKKSPLRSRSRSRSPLHQTEKNNGPSKKQIGGLKTKSSTRRGPVSPPERGRSYSCSPSRSSTSPVTRRRNCLSDDASSRSSSSLSHSSFSRSSSSSSSSSGSSTSSSSKETGYRKRSALKPKSPPAPPRTKLKEQLRPPQELHSAKQASVSKTVKRPISASNKVVSPLKKRRTRSDSDSSSNESSSETEDDDIEEGEEEEDGEDTGECINTAKELKSGNLGSRLSLSERFGKLAQLSSQRRNLELVQLRIVAPVGGAATTEKNVSIDETSAAPVISNAKATRERSMESSSQPPINHHHHHQIKHVHPPEEPIRKDERARDDRWRDWHERYDQYRHVQPPRQLPRDWDDIRVRHKYYTDRGYFGHDMTLEELSRWEAWWHRYQLWRRGYEHAWVKTHGPHVPVEYPDWTNYRSTNNRGEVAQPSSMSSSIRSRLGWRR</sequence>
<feature type="compositionally biased region" description="Low complexity" evidence="1">
    <location>
        <begin position="312"/>
        <end position="325"/>
    </location>
</feature>
<feature type="compositionally biased region" description="Basic and acidic residues" evidence="1">
    <location>
        <begin position="218"/>
        <end position="229"/>
    </location>
</feature>
<feature type="compositionally biased region" description="Polar residues" evidence="1">
    <location>
        <begin position="60"/>
        <end position="74"/>
    </location>
</feature>
<accession>A0A8J2S123</accession>
<feature type="compositionally biased region" description="Basic and acidic residues" evidence="1">
    <location>
        <begin position="160"/>
        <end position="174"/>
    </location>
</feature>